<evidence type="ECO:0000256" key="1">
    <source>
        <dbReference type="SAM" id="MobiDB-lite"/>
    </source>
</evidence>
<evidence type="ECO:0000256" key="2">
    <source>
        <dbReference type="SAM" id="SignalP"/>
    </source>
</evidence>
<dbReference type="Proteomes" id="UP001500665">
    <property type="component" value="Unassembled WGS sequence"/>
</dbReference>
<feature type="region of interest" description="Disordered" evidence="1">
    <location>
        <begin position="47"/>
        <end position="104"/>
    </location>
</feature>
<gene>
    <name evidence="3" type="ORF">GCM10009550_32750</name>
</gene>
<evidence type="ECO:0000313" key="4">
    <source>
        <dbReference type="Proteomes" id="UP001500665"/>
    </source>
</evidence>
<reference evidence="4" key="1">
    <citation type="journal article" date="2019" name="Int. J. Syst. Evol. Microbiol.">
        <title>The Global Catalogue of Microorganisms (GCM) 10K type strain sequencing project: providing services to taxonomists for standard genome sequencing and annotation.</title>
        <authorList>
            <consortium name="The Broad Institute Genomics Platform"/>
            <consortium name="The Broad Institute Genome Sequencing Center for Infectious Disease"/>
            <person name="Wu L."/>
            <person name="Ma J."/>
        </authorList>
    </citation>
    <scope>NUCLEOTIDE SEQUENCE [LARGE SCALE GENOMIC DNA]</scope>
    <source>
        <strain evidence="4">JCM 10696</strain>
    </source>
</reference>
<feature type="chain" id="PRO_5045352178" description="Collagen triple helix repeat protein" evidence="2">
    <location>
        <begin position="34"/>
        <end position="268"/>
    </location>
</feature>
<proteinExistence type="predicted"/>
<dbReference type="EMBL" id="BAAAHH010000011">
    <property type="protein sequence ID" value="GAA0952204.1"/>
    <property type="molecule type" value="Genomic_DNA"/>
</dbReference>
<feature type="compositionally biased region" description="Gly residues" evidence="1">
    <location>
        <begin position="61"/>
        <end position="95"/>
    </location>
</feature>
<accession>A0ABP4BMX9</accession>
<keyword evidence="2" id="KW-0732">Signal</keyword>
<feature type="signal peptide" evidence="2">
    <location>
        <begin position="1"/>
        <end position="33"/>
    </location>
</feature>
<name>A0ABP4BMX9_9ACTN</name>
<keyword evidence="4" id="KW-1185">Reference proteome</keyword>
<evidence type="ECO:0008006" key="5">
    <source>
        <dbReference type="Google" id="ProtNLM"/>
    </source>
</evidence>
<comment type="caution">
    <text evidence="3">The sequence shown here is derived from an EMBL/GenBank/DDBJ whole genome shotgun (WGS) entry which is preliminary data.</text>
</comment>
<organism evidence="3 4">
    <name type="scientific">Actinocorallia libanotica</name>
    <dbReference type="NCBI Taxonomy" id="46162"/>
    <lineage>
        <taxon>Bacteria</taxon>
        <taxon>Bacillati</taxon>
        <taxon>Actinomycetota</taxon>
        <taxon>Actinomycetes</taxon>
        <taxon>Streptosporangiales</taxon>
        <taxon>Thermomonosporaceae</taxon>
        <taxon>Actinocorallia</taxon>
    </lineage>
</organism>
<sequence>MLTSFKKVPSRATLLTFTLAAASLFALPTPAYAGPCETGDGFGCGAEGVNPGTPGDPGVPGNTGNGNGQNEGGNNGPGNGPGLDAGDGNLGGEVGDAGEPALPDTEDTIAKAFNKIEFPVPTIETAPDPKTFVRVKTSFWIPEEEAEDLVVQASVGEAEGVQPQTITATAELKYVLWDLVEDEMLCEGAGRPNGEGPGEECDYYFKTSSAYHDMEAFEVKATPYWSITWTCEGVCPDGEAGVVDDEYPSPAGEIELVVDEIQTEAKDN</sequence>
<dbReference type="RefSeq" id="WP_344241617.1">
    <property type="nucleotide sequence ID" value="NZ_BAAAHH010000011.1"/>
</dbReference>
<protein>
    <recommendedName>
        <fullName evidence="5">Collagen triple helix repeat protein</fullName>
    </recommendedName>
</protein>
<evidence type="ECO:0000313" key="3">
    <source>
        <dbReference type="EMBL" id="GAA0952204.1"/>
    </source>
</evidence>